<proteinExistence type="inferred from homology"/>
<dbReference type="SUPFAM" id="SSF54534">
    <property type="entry name" value="FKBP-like"/>
    <property type="match status" value="1"/>
</dbReference>
<evidence type="ECO:0000256" key="10">
    <source>
        <dbReference type="ARBA" id="ARBA00042775"/>
    </source>
</evidence>
<evidence type="ECO:0000256" key="6">
    <source>
        <dbReference type="ARBA" id="ARBA00023136"/>
    </source>
</evidence>
<name>A0A2S6IAK2_9BACT</name>
<comment type="subcellular location">
    <subcellularLocation>
        <location evidence="1">Cell inner membrane</location>
        <topology evidence="1">Single-pass type II membrane protein</topology>
        <orientation evidence="1">Periplasmic side</orientation>
    </subcellularLocation>
</comment>
<dbReference type="Gene3D" id="3.10.50.40">
    <property type="match status" value="1"/>
</dbReference>
<organism evidence="14 15">
    <name type="scientific">Neolewinella xylanilytica</name>
    <dbReference type="NCBI Taxonomy" id="1514080"/>
    <lineage>
        <taxon>Bacteria</taxon>
        <taxon>Pseudomonadati</taxon>
        <taxon>Bacteroidota</taxon>
        <taxon>Saprospiria</taxon>
        <taxon>Saprospirales</taxon>
        <taxon>Lewinellaceae</taxon>
        <taxon>Neolewinella</taxon>
    </lineage>
</organism>
<evidence type="ECO:0000256" key="2">
    <source>
        <dbReference type="ARBA" id="ARBA00022475"/>
    </source>
</evidence>
<accession>A0A2S6IAK2</accession>
<keyword evidence="4 12" id="KW-0812">Transmembrane</keyword>
<dbReference type="RefSeq" id="WP_104419070.1">
    <property type="nucleotide sequence ID" value="NZ_PTJC01000005.1"/>
</dbReference>
<dbReference type="InterPro" id="IPR000297">
    <property type="entry name" value="PPIase_PpiC"/>
</dbReference>
<evidence type="ECO:0000256" key="8">
    <source>
        <dbReference type="ARBA" id="ARBA00038408"/>
    </source>
</evidence>
<dbReference type="GO" id="GO:0003755">
    <property type="term" value="F:peptidyl-prolyl cis-trans isomerase activity"/>
    <property type="evidence" value="ECO:0007669"/>
    <property type="project" value="UniProtKB-KW"/>
</dbReference>
<evidence type="ECO:0000256" key="12">
    <source>
        <dbReference type="SAM" id="Phobius"/>
    </source>
</evidence>
<keyword evidence="15" id="KW-1185">Reference proteome</keyword>
<dbReference type="InterPro" id="IPR027304">
    <property type="entry name" value="Trigger_fact/SurA_dom_sf"/>
</dbReference>
<dbReference type="Pfam" id="PF13623">
    <property type="entry name" value="SurA_N_2"/>
    <property type="match status" value="1"/>
</dbReference>
<evidence type="ECO:0000256" key="7">
    <source>
        <dbReference type="ARBA" id="ARBA00023186"/>
    </source>
</evidence>
<evidence type="ECO:0000313" key="15">
    <source>
        <dbReference type="Proteomes" id="UP000237662"/>
    </source>
</evidence>
<dbReference type="GO" id="GO:0005886">
    <property type="term" value="C:plasma membrane"/>
    <property type="evidence" value="ECO:0007669"/>
    <property type="project" value="UniProtKB-SubCell"/>
</dbReference>
<protein>
    <recommendedName>
        <fullName evidence="9">Periplasmic chaperone PpiD</fullName>
    </recommendedName>
    <alternativeName>
        <fullName evidence="10">Periplasmic folding chaperone</fullName>
    </alternativeName>
</protein>
<evidence type="ECO:0000256" key="11">
    <source>
        <dbReference type="PROSITE-ProRule" id="PRU00278"/>
    </source>
</evidence>
<evidence type="ECO:0000259" key="13">
    <source>
        <dbReference type="PROSITE" id="PS50198"/>
    </source>
</evidence>
<evidence type="ECO:0000256" key="9">
    <source>
        <dbReference type="ARBA" id="ARBA00040743"/>
    </source>
</evidence>
<comment type="similarity">
    <text evidence="8">Belongs to the PpiD chaperone family.</text>
</comment>
<keyword evidence="7" id="KW-0143">Chaperone</keyword>
<gene>
    <name evidence="14" type="ORF">CLV84_1498</name>
</gene>
<evidence type="ECO:0000256" key="4">
    <source>
        <dbReference type="ARBA" id="ARBA00022692"/>
    </source>
</evidence>
<feature type="transmembrane region" description="Helical" evidence="12">
    <location>
        <begin position="12"/>
        <end position="31"/>
    </location>
</feature>
<evidence type="ECO:0000256" key="3">
    <source>
        <dbReference type="ARBA" id="ARBA00022519"/>
    </source>
</evidence>
<dbReference type="InterPro" id="IPR052029">
    <property type="entry name" value="PpiD_chaperone"/>
</dbReference>
<dbReference type="OrthoDB" id="9812372at2"/>
<dbReference type="Pfam" id="PF13616">
    <property type="entry name" value="Rotamase_3"/>
    <property type="match status" value="1"/>
</dbReference>
<keyword evidence="3" id="KW-0997">Cell inner membrane</keyword>
<dbReference type="Proteomes" id="UP000237662">
    <property type="component" value="Unassembled WGS sequence"/>
</dbReference>
<evidence type="ECO:0000313" key="14">
    <source>
        <dbReference type="EMBL" id="PPK88530.1"/>
    </source>
</evidence>
<dbReference type="InterPro" id="IPR046357">
    <property type="entry name" value="PPIase_dom_sf"/>
</dbReference>
<dbReference type="EMBL" id="PTJC01000005">
    <property type="protein sequence ID" value="PPK88530.1"/>
    <property type="molecule type" value="Genomic_DNA"/>
</dbReference>
<evidence type="ECO:0000256" key="5">
    <source>
        <dbReference type="ARBA" id="ARBA00022989"/>
    </source>
</evidence>
<sequence length="717" mass="78441">MALIGKIRNNPLVVLLFIGGGIALFVLSDIMNSGSSGPIGPVEAMMARVGEIEIERNDFERTLAVTNTSADAYESRSNLWNYYLTEGLIRNETERLGLEVTQPELEELTYGPRYSPVIQQNYGDPQTGQVNAQLLNSVRSRIQENSITEGIEAGELPPNFVDIWRYQNRRVSSQRLQEKLTALVSKAMYAPEWMAQEYADAMTASRRVAIVRVPFDELDNDAVTVSDTDLQQYIDDRRSTFDNLEETRQLTYLSFSVDATPEDSAAVRSTLEGLATEWRNTPARGDSLFALTANGSFTGAYVTEDQLPASVAGTIMNDLEIGEVYGPFVEGSLMALVKLIDRREYPENVAIRRIKRNATIPAQFSEANRLIDSLLTVVREDDATFSELAEEFNRDSRTIATAGVLENVTPGQIEPAAERVAFVTGEPGTWYKIRTQDGVQLLQITSRSDATETRAKVAYVSEPMVPSKDTEDAIRQRAEEFLTGKGSLEEVKAAAEAEGLTVETTRPLDIGTFQLPGIGGGQDVRDLICWAFGADEGDVSGFVYTFTDPNFFYENRYLIAGVENIIPEGVAPVEAVRESILPDVRNQLKGRQLAEAMSGLDLAAAASQYDVVVDTLNGVTFTQQSLAQGIGAEPKVIAVASTLSTGTVSEPIVGERGVYLVKPLSDAPSGSSGSVPAARQAMNATNRSRVAQQLITGLRTEIEIEDQRISTECSTLR</sequence>
<dbReference type="SUPFAM" id="SSF109998">
    <property type="entry name" value="Triger factor/SurA peptide-binding domain-like"/>
    <property type="match status" value="1"/>
</dbReference>
<reference evidence="14 15" key="1">
    <citation type="submission" date="2018-02" db="EMBL/GenBank/DDBJ databases">
        <title>Genomic Encyclopedia of Archaeal and Bacterial Type Strains, Phase II (KMG-II): from individual species to whole genera.</title>
        <authorList>
            <person name="Goeker M."/>
        </authorList>
    </citation>
    <scope>NUCLEOTIDE SEQUENCE [LARGE SCALE GENOMIC DNA]</scope>
    <source>
        <strain evidence="14 15">DSM 29526</strain>
    </source>
</reference>
<keyword evidence="11 14" id="KW-0413">Isomerase</keyword>
<keyword evidence="11" id="KW-0697">Rotamase</keyword>
<dbReference type="PROSITE" id="PS50198">
    <property type="entry name" value="PPIC_PPIASE_2"/>
    <property type="match status" value="1"/>
</dbReference>
<feature type="domain" description="PpiC" evidence="13">
    <location>
        <begin position="346"/>
        <end position="446"/>
    </location>
</feature>
<evidence type="ECO:0000256" key="1">
    <source>
        <dbReference type="ARBA" id="ARBA00004382"/>
    </source>
</evidence>
<keyword evidence="5 12" id="KW-1133">Transmembrane helix</keyword>
<keyword evidence="2" id="KW-1003">Cell membrane</keyword>
<comment type="caution">
    <text evidence="14">The sequence shown here is derived from an EMBL/GenBank/DDBJ whole genome shotgun (WGS) entry which is preliminary data.</text>
</comment>
<dbReference type="AlphaFoldDB" id="A0A2S6IAK2"/>
<dbReference type="PANTHER" id="PTHR47529">
    <property type="entry name" value="PEPTIDYL-PROLYL CIS-TRANS ISOMERASE D"/>
    <property type="match status" value="1"/>
</dbReference>
<dbReference type="PANTHER" id="PTHR47529:SF1">
    <property type="entry name" value="PERIPLASMIC CHAPERONE PPID"/>
    <property type="match status" value="1"/>
</dbReference>
<keyword evidence="6 12" id="KW-0472">Membrane</keyword>